<dbReference type="VEuPathDB" id="FungiDB:Z520_12281"/>
<gene>
    <name evidence="3" type="ORF">Z520_12281</name>
</gene>
<feature type="region of interest" description="Disordered" evidence="1">
    <location>
        <begin position="443"/>
        <end position="504"/>
    </location>
</feature>
<feature type="region of interest" description="Disordered" evidence="1">
    <location>
        <begin position="15"/>
        <end position="65"/>
    </location>
</feature>
<dbReference type="GeneID" id="27718027"/>
<feature type="compositionally biased region" description="Polar residues" evidence="1">
    <location>
        <begin position="412"/>
        <end position="421"/>
    </location>
</feature>
<feature type="region of interest" description="Disordered" evidence="1">
    <location>
        <begin position="712"/>
        <end position="735"/>
    </location>
</feature>
<evidence type="ECO:0000259" key="2">
    <source>
        <dbReference type="Pfam" id="PF01636"/>
    </source>
</evidence>
<dbReference type="OrthoDB" id="2156052at2759"/>
<dbReference type="EMBL" id="KN848113">
    <property type="protein sequence ID" value="KIX92010.1"/>
    <property type="molecule type" value="Genomic_DNA"/>
</dbReference>
<proteinExistence type="predicted"/>
<dbReference type="InterPro" id="IPR002575">
    <property type="entry name" value="Aminoglycoside_PTrfase"/>
</dbReference>
<feature type="compositionally biased region" description="Basic and acidic residues" evidence="1">
    <location>
        <begin position="15"/>
        <end position="64"/>
    </location>
</feature>
<evidence type="ECO:0000256" key="1">
    <source>
        <dbReference type="SAM" id="MobiDB-lite"/>
    </source>
</evidence>
<dbReference type="SUPFAM" id="SSF56112">
    <property type="entry name" value="Protein kinase-like (PK-like)"/>
    <property type="match status" value="1"/>
</dbReference>
<dbReference type="InterPro" id="IPR011009">
    <property type="entry name" value="Kinase-like_dom_sf"/>
</dbReference>
<reference evidence="3 4" key="1">
    <citation type="submission" date="2015-01" db="EMBL/GenBank/DDBJ databases">
        <title>The Genome Sequence of Fonsecaea multimorphosa CBS 102226.</title>
        <authorList>
            <consortium name="The Broad Institute Genomics Platform"/>
            <person name="Cuomo C."/>
            <person name="de Hoog S."/>
            <person name="Gorbushina A."/>
            <person name="Stielow B."/>
            <person name="Teixiera M."/>
            <person name="Abouelleil A."/>
            <person name="Chapman S.B."/>
            <person name="Priest M."/>
            <person name="Young S.K."/>
            <person name="Wortman J."/>
            <person name="Nusbaum C."/>
            <person name="Birren B."/>
        </authorList>
    </citation>
    <scope>NUCLEOTIDE SEQUENCE [LARGE SCALE GENOMIC DNA]</scope>
    <source>
        <strain evidence="3 4">CBS 102226</strain>
    </source>
</reference>
<dbReference type="RefSeq" id="XP_016626133.1">
    <property type="nucleotide sequence ID" value="XM_016782767.1"/>
</dbReference>
<dbReference type="STRING" id="1442371.A0A0D2GR62"/>
<feature type="compositionally biased region" description="Low complexity" evidence="1">
    <location>
        <begin position="486"/>
        <end position="497"/>
    </location>
</feature>
<feature type="region of interest" description="Disordered" evidence="1">
    <location>
        <begin position="406"/>
        <end position="429"/>
    </location>
</feature>
<feature type="domain" description="Aminoglycoside phosphotransferase" evidence="2">
    <location>
        <begin position="676"/>
        <end position="712"/>
    </location>
</feature>
<dbReference type="Proteomes" id="UP000053411">
    <property type="component" value="Unassembled WGS sequence"/>
</dbReference>
<organism evidence="3 4">
    <name type="scientific">Fonsecaea multimorphosa CBS 102226</name>
    <dbReference type="NCBI Taxonomy" id="1442371"/>
    <lineage>
        <taxon>Eukaryota</taxon>
        <taxon>Fungi</taxon>
        <taxon>Dikarya</taxon>
        <taxon>Ascomycota</taxon>
        <taxon>Pezizomycotina</taxon>
        <taxon>Eurotiomycetes</taxon>
        <taxon>Chaetothyriomycetidae</taxon>
        <taxon>Chaetothyriales</taxon>
        <taxon>Herpotrichiellaceae</taxon>
        <taxon>Fonsecaea</taxon>
    </lineage>
</organism>
<name>A0A0D2GR62_9EURO</name>
<dbReference type="AlphaFoldDB" id="A0A0D2GR62"/>
<evidence type="ECO:0000313" key="4">
    <source>
        <dbReference type="Proteomes" id="UP000053411"/>
    </source>
</evidence>
<evidence type="ECO:0000313" key="3">
    <source>
        <dbReference type="EMBL" id="KIX92010.1"/>
    </source>
</evidence>
<dbReference type="Gene3D" id="1.10.510.10">
    <property type="entry name" value="Transferase(Phosphotransferase) domain 1"/>
    <property type="match status" value="1"/>
</dbReference>
<keyword evidence="4" id="KW-1185">Reference proteome</keyword>
<protein>
    <recommendedName>
        <fullName evidence="2">Aminoglycoside phosphotransferase domain-containing protein</fullName>
    </recommendedName>
</protein>
<sequence>MDESEVEKLRAALRAAERRADTAEQRADSAEQRVDTAEQRADTERQRADTERQRANTERQRADTAEQQIAKTSFPQFIQLCHEQFTVPLRVESNLALTTIGSITKPQAKKHPTNLRPWEDFPHMHQRVFDAAYNVLCKDGGRPLFPPRIALEVFGNLCGHPLTSEKDLESYDRFAVGMQVQEVLRQLLSSGDAQHLVNGCAGVEFSNYLNALQQGQAGASGRPRPSAIDPACVFRDSDGKRSLLLVREYKAAHKLSPEHLRAGLRPMDVRDEVVQRTTIPNDPAGKIQYHADRLVAAAVTQTFEYMIDNGLEYGSFTTGVAEVYLRVLEDDPATVYYYLTEPQLDVVPTDPNGFRYPFTAVSRLLGFCLMAMHSPVRSQSWRQSALKKLHLWVEDFEEILRQIPDDERHQSPHGSEYSSPQYPVDPRSPSLLRKRKLILERDDEHGAASFRSDSSSEDSGDTTSAMPETPTRGTTAKRKRTSTDNSSGLGATLSGASRQQQQQTRPYCTMKCLVGLRLRRSLDPACPNYAQHRLLPNTVVHEIGLNDLVDRVRCQLNADMDHNCDPLGIQGARGVLFRVTEVSHGYTFVAKGTIDELRQHLRHEGQVYQRLLPIQGSATPVYLGNIDLDHPYFYDVGVKIVHMVLMSWGGFSLYERSPAIDGSLLEREKQRSMREVSQLLVVHGDLRLPNMLWNDEAQRVLLIDFERAHLQPQKRKKGHHSDSEISPLRGLERQRRRDFAADHPLRLMQSTPPCT</sequence>
<accession>A0A0D2GR62</accession>
<dbReference type="Pfam" id="PF01636">
    <property type="entry name" value="APH"/>
    <property type="match status" value="1"/>
</dbReference>